<keyword evidence="2" id="KW-0812">Transmembrane</keyword>
<dbReference type="STRING" id="435.A0U92_09550"/>
<keyword evidence="8" id="KW-1185">Reference proteome</keyword>
<dbReference type="Pfam" id="PF01103">
    <property type="entry name" value="Omp85"/>
    <property type="match status" value="1"/>
</dbReference>
<feature type="region of interest" description="Disordered" evidence="4">
    <location>
        <begin position="59"/>
        <end position="79"/>
    </location>
</feature>
<feature type="domain" description="POTRA" evidence="6">
    <location>
        <begin position="278"/>
        <end position="349"/>
    </location>
</feature>
<dbReference type="Gene3D" id="2.40.160.50">
    <property type="entry name" value="membrane protein fhac: a member of the omp85/tpsb transporter family"/>
    <property type="match status" value="1"/>
</dbReference>
<evidence type="ECO:0000259" key="6">
    <source>
        <dbReference type="Pfam" id="PF07244"/>
    </source>
</evidence>
<evidence type="ECO:0008006" key="9">
    <source>
        <dbReference type="Google" id="ProtNLM"/>
    </source>
</evidence>
<evidence type="ECO:0000313" key="8">
    <source>
        <dbReference type="Proteomes" id="UP000188937"/>
    </source>
</evidence>
<keyword evidence="3" id="KW-0472">Membrane</keyword>
<dbReference type="Proteomes" id="UP000188937">
    <property type="component" value="Chromosome"/>
</dbReference>
<comment type="subcellular location">
    <subcellularLocation>
        <location evidence="1">Membrane</location>
    </subcellularLocation>
</comment>
<dbReference type="InterPro" id="IPR010827">
    <property type="entry name" value="BamA/TamA_POTRA"/>
</dbReference>
<accession>A0A1U9KGP8</accession>
<evidence type="ECO:0000256" key="4">
    <source>
        <dbReference type="SAM" id="MobiDB-lite"/>
    </source>
</evidence>
<dbReference type="InterPro" id="IPR000184">
    <property type="entry name" value="Bac_surfAg_D15"/>
</dbReference>
<dbReference type="Gene3D" id="3.10.20.310">
    <property type="entry name" value="membrane protein fhac"/>
    <property type="match status" value="1"/>
</dbReference>
<dbReference type="PANTHER" id="PTHR12815">
    <property type="entry name" value="SORTING AND ASSEMBLY MACHINERY SAMM50 PROTEIN FAMILY MEMBER"/>
    <property type="match status" value="1"/>
</dbReference>
<dbReference type="InterPro" id="IPR039910">
    <property type="entry name" value="D15-like"/>
</dbReference>
<dbReference type="EMBL" id="CP014692">
    <property type="protein sequence ID" value="AQS84982.1"/>
    <property type="molecule type" value="Genomic_DNA"/>
</dbReference>
<gene>
    <name evidence="7" type="ORF">A0U92_09550</name>
</gene>
<dbReference type="RefSeq" id="WP_236748074.1">
    <property type="nucleotide sequence ID" value="NZ_CP014692.1"/>
</dbReference>
<evidence type="ECO:0000256" key="3">
    <source>
        <dbReference type="ARBA" id="ARBA00023136"/>
    </source>
</evidence>
<keyword evidence="2" id="KW-1134">Transmembrane beta strand</keyword>
<feature type="region of interest" description="Disordered" evidence="4">
    <location>
        <begin position="1"/>
        <end position="21"/>
    </location>
</feature>
<reference evidence="7 8" key="1">
    <citation type="submission" date="2016-03" db="EMBL/GenBank/DDBJ databases">
        <title>Acetic acid bacteria sequencing.</title>
        <authorList>
            <person name="Brandt J."/>
            <person name="Jakob F."/>
            <person name="Vogel R.F."/>
        </authorList>
    </citation>
    <scope>NUCLEOTIDE SEQUENCE [LARGE SCALE GENOMIC DNA]</scope>
    <source>
        <strain evidence="7 8">TMW2.1153</strain>
    </source>
</reference>
<organism evidence="7 8">
    <name type="scientific">Acetobacter aceti</name>
    <dbReference type="NCBI Taxonomy" id="435"/>
    <lineage>
        <taxon>Bacteria</taxon>
        <taxon>Pseudomonadati</taxon>
        <taxon>Pseudomonadota</taxon>
        <taxon>Alphaproteobacteria</taxon>
        <taxon>Acetobacterales</taxon>
        <taxon>Acetobacteraceae</taxon>
        <taxon>Acetobacter</taxon>
        <taxon>Acetobacter subgen. Acetobacter</taxon>
    </lineage>
</organism>
<proteinExistence type="predicted"/>
<sequence length="685" mass="73863">MSAFVTTPTPPYAHDKKTCGQGKHSAVRRRRLCDGRTWRTVISVFVVLLSAGQPSLAASDEAKKHKVKTPEPVGPTVSYTTKINPTGTADVDSVLTSSSDLLNLQKTHAVGPFALAGRIRNEYARLNTALESFGFYDGRITITVDRPKGATVPPQISMDGQDVGLPLWLASMPSGQVLSIRISAKTGPLFHVGSIKLVEPESRKPVSLSESEQKAFGMKPGKPAVATDVLEAASRLNDTLREEGHPLARVDVPTAWLQPGSRTLDLMYPVTIGPKADIGKITLNGLDYTNPRFVHKRLTIASGQLYQPSRIEDARQDLASLGIFSTVGVKDAPKLAPDGSMPLAFSFKEAKRHTVGAEAGYSTDLGGRVGASWTHHNLFGNAERLKLTALVTGVGGTAQQGLGYDVYADLFKPDFPGRRQNASFRIEGIRQLFYSYRQTAIILRGGIVRQLSKRWNVSYGIAAEQEKIEQFGVSRAYSLIFAPLSANYDTTDLPSPLDPATHGVRLSLSVTPSASFNHGTRFFALLQANASTYFDLARLGLTQPGRSVFAFRGIVGSVQGASTYDIPPDQRLYGGGTATIRGFRYQGVGPQFANSKYAIGGTSLDAGTVEFRQRFFKSWGAAAFMDAGQVGSGSAPFTGTVRVGAGGGARYFTPIGPVRIDVAVPLNRQQRGDRWELYIGLGETF</sequence>
<name>A0A1U9KGP8_ACEAC</name>
<evidence type="ECO:0000256" key="1">
    <source>
        <dbReference type="ARBA" id="ARBA00004370"/>
    </source>
</evidence>
<protein>
    <recommendedName>
        <fullName evidence="9">Outer membrane protein assembly factor</fullName>
    </recommendedName>
</protein>
<dbReference type="KEGG" id="aace:A0U92_09550"/>
<evidence type="ECO:0000259" key="5">
    <source>
        <dbReference type="Pfam" id="PF01103"/>
    </source>
</evidence>
<evidence type="ECO:0000313" key="7">
    <source>
        <dbReference type="EMBL" id="AQS84982.1"/>
    </source>
</evidence>
<dbReference type="AlphaFoldDB" id="A0A1U9KGP8"/>
<feature type="domain" description="Bacterial surface antigen (D15)" evidence="5">
    <location>
        <begin position="377"/>
        <end position="685"/>
    </location>
</feature>
<dbReference type="Pfam" id="PF07244">
    <property type="entry name" value="POTRA"/>
    <property type="match status" value="1"/>
</dbReference>
<dbReference type="PANTHER" id="PTHR12815:SF42">
    <property type="entry name" value="BACTERIAL SURFACE ANTIGEN (D15) DOMAIN-CONTAINING PROTEIN"/>
    <property type="match status" value="1"/>
</dbReference>
<evidence type="ECO:0000256" key="2">
    <source>
        <dbReference type="ARBA" id="ARBA00022452"/>
    </source>
</evidence>
<dbReference type="GO" id="GO:0019867">
    <property type="term" value="C:outer membrane"/>
    <property type="evidence" value="ECO:0007669"/>
    <property type="project" value="InterPro"/>
</dbReference>